<evidence type="ECO:0000256" key="12">
    <source>
        <dbReference type="SAM" id="Phobius"/>
    </source>
</evidence>
<evidence type="ECO:0000256" key="11">
    <source>
        <dbReference type="SAM" id="Coils"/>
    </source>
</evidence>
<dbReference type="PRINTS" id="PR00344">
    <property type="entry name" value="BCTRLSENSOR"/>
</dbReference>
<dbReference type="Proteomes" id="UP000004291">
    <property type="component" value="Chromosome"/>
</dbReference>
<dbReference type="InterPro" id="IPR003661">
    <property type="entry name" value="HisK_dim/P_dom"/>
</dbReference>
<dbReference type="STRING" id="411684.HPDFL43_15147"/>
<evidence type="ECO:0000256" key="9">
    <source>
        <dbReference type="ARBA" id="ARBA00023012"/>
    </source>
</evidence>
<keyword evidence="7 15" id="KW-0418">Kinase</keyword>
<keyword evidence="5" id="KW-0808">Transferase</keyword>
<dbReference type="CDD" id="cd00075">
    <property type="entry name" value="HATPase"/>
    <property type="match status" value="1"/>
</dbReference>
<evidence type="ECO:0000256" key="2">
    <source>
        <dbReference type="ARBA" id="ARBA00004370"/>
    </source>
</evidence>
<dbReference type="InterPro" id="IPR004358">
    <property type="entry name" value="Sig_transdc_His_kin-like_C"/>
</dbReference>
<accession>A9D361</accession>
<evidence type="ECO:0000256" key="8">
    <source>
        <dbReference type="ARBA" id="ARBA00022989"/>
    </source>
</evidence>
<gene>
    <name evidence="15" type="ORF">HPDFL43_15147</name>
</gene>
<dbReference type="SUPFAM" id="SSF55874">
    <property type="entry name" value="ATPase domain of HSP90 chaperone/DNA topoisomerase II/histidine kinase"/>
    <property type="match status" value="1"/>
</dbReference>
<keyword evidence="10 12" id="KW-0472">Membrane</keyword>
<dbReference type="InterPro" id="IPR005467">
    <property type="entry name" value="His_kinase_dom"/>
</dbReference>
<dbReference type="RefSeq" id="WP_084594709.1">
    <property type="nucleotide sequence ID" value="NZ_CM002917.1"/>
</dbReference>
<organism evidence="15 16">
    <name type="scientific">Hoeflea phototrophica (strain DSM 17068 / NCIMB 14078 / DFL-43)</name>
    <dbReference type="NCBI Taxonomy" id="411684"/>
    <lineage>
        <taxon>Bacteria</taxon>
        <taxon>Pseudomonadati</taxon>
        <taxon>Pseudomonadota</taxon>
        <taxon>Alphaproteobacteria</taxon>
        <taxon>Hyphomicrobiales</taxon>
        <taxon>Rhizobiaceae</taxon>
        <taxon>Hoeflea</taxon>
    </lineage>
</organism>
<dbReference type="InterPro" id="IPR036097">
    <property type="entry name" value="HisK_dim/P_sf"/>
</dbReference>
<evidence type="ECO:0000256" key="5">
    <source>
        <dbReference type="ARBA" id="ARBA00022679"/>
    </source>
</evidence>
<comment type="caution">
    <text evidence="15">The sequence shown here is derived from an EMBL/GenBank/DDBJ whole genome shotgun (WGS) entry which is preliminary data.</text>
</comment>
<feature type="transmembrane region" description="Helical" evidence="12">
    <location>
        <begin position="146"/>
        <end position="169"/>
    </location>
</feature>
<evidence type="ECO:0000256" key="6">
    <source>
        <dbReference type="ARBA" id="ARBA00022692"/>
    </source>
</evidence>
<evidence type="ECO:0000259" key="14">
    <source>
        <dbReference type="PROSITE" id="PS50885"/>
    </source>
</evidence>
<evidence type="ECO:0000313" key="16">
    <source>
        <dbReference type="Proteomes" id="UP000004291"/>
    </source>
</evidence>
<evidence type="ECO:0000313" key="15">
    <source>
        <dbReference type="EMBL" id="EDQ34345.2"/>
    </source>
</evidence>
<reference evidence="15 16" key="1">
    <citation type="submission" date="2007-10" db="EMBL/GenBank/DDBJ databases">
        <authorList>
            <person name="Wagner-Dobler I."/>
            <person name="Ferriera S."/>
            <person name="Johnson J."/>
            <person name="Kravitz S."/>
            <person name="Beeson K."/>
            <person name="Sutton G."/>
            <person name="Rogers Y.-H."/>
            <person name="Friedman R."/>
            <person name="Frazier M."/>
            <person name="Venter J.C."/>
        </authorList>
    </citation>
    <scope>NUCLEOTIDE SEQUENCE [LARGE SCALE GENOMIC DNA]</scope>
    <source>
        <strain evidence="15 16">DFL-43</strain>
    </source>
</reference>
<dbReference type="HOGENOM" id="CLU_000445_89_6_5"/>
<keyword evidence="11" id="KW-0175">Coiled coil</keyword>
<evidence type="ECO:0000256" key="7">
    <source>
        <dbReference type="ARBA" id="ARBA00022777"/>
    </source>
</evidence>
<dbReference type="EC" id="2.7.13.3" evidence="3"/>
<keyword evidence="16" id="KW-1185">Reference proteome</keyword>
<dbReference type="CDD" id="cd00082">
    <property type="entry name" value="HisKA"/>
    <property type="match status" value="1"/>
</dbReference>
<feature type="domain" description="HAMP" evidence="14">
    <location>
        <begin position="167"/>
        <end position="220"/>
    </location>
</feature>
<evidence type="ECO:0000256" key="4">
    <source>
        <dbReference type="ARBA" id="ARBA00022553"/>
    </source>
</evidence>
<evidence type="ECO:0000259" key="13">
    <source>
        <dbReference type="PROSITE" id="PS50109"/>
    </source>
</evidence>
<dbReference type="SMART" id="SM00388">
    <property type="entry name" value="HisKA"/>
    <property type="match status" value="1"/>
</dbReference>
<dbReference type="EMBL" id="ABIA03000004">
    <property type="protein sequence ID" value="EDQ34345.2"/>
    <property type="molecule type" value="Genomic_DNA"/>
</dbReference>
<dbReference type="InterPro" id="IPR036890">
    <property type="entry name" value="HATPase_C_sf"/>
</dbReference>
<dbReference type="AlphaFoldDB" id="A9D361"/>
<dbReference type="InterPro" id="IPR050428">
    <property type="entry name" value="TCS_sensor_his_kinase"/>
</dbReference>
<sequence length="427" mass="45892">MSSGNRLLRQIGWINRSSTLRLTLLLSVIFAFGMVVAILVALTLGHDALIRRVDSHLANLAAAVEIDDDREDIYSVLVRPLSQLADLPPGFAEILETGIGTVDLGREFRGEESWRAMVARDNEGTPVLVAVPLDDSEEALEVLGNALWTTTGFVLVIVVLIGLGTGLLAQRRLARINGVLQRLGSGDLKARTGTGRSADDLDELARQLDNTAAELERLVAQTRNLSASLAHDLRTPLARLRARLETLPESEERGAALEEASHMSGVFDAIMRVARIEAAHGDEGFENVDLGDLASELAETFGPVVEDNNKSLSVKLVSAKSVFADKAMLVQAMANLIQNAIVHGGPDVELFADARSIGVADNGEGVDPALYDEIIKPMVRLDSARQTEGTGLGLALVRAVADRHNGLLELTRNTPKGLRATVKFTDL</sequence>
<dbReference type="PANTHER" id="PTHR45436:SF8">
    <property type="entry name" value="HISTIDINE KINASE"/>
    <property type="match status" value="1"/>
</dbReference>
<feature type="transmembrane region" description="Helical" evidence="12">
    <location>
        <begin position="20"/>
        <end position="44"/>
    </location>
</feature>
<dbReference type="InterPro" id="IPR003660">
    <property type="entry name" value="HAMP_dom"/>
</dbReference>
<dbReference type="Gene3D" id="1.10.287.130">
    <property type="match status" value="1"/>
</dbReference>
<dbReference type="OrthoDB" id="9809766at2"/>
<comment type="catalytic activity">
    <reaction evidence="1">
        <text>ATP + protein L-histidine = ADP + protein N-phospho-L-histidine.</text>
        <dbReference type="EC" id="2.7.13.3"/>
    </reaction>
</comment>
<feature type="coiled-coil region" evidence="11">
    <location>
        <begin position="198"/>
        <end position="225"/>
    </location>
</feature>
<keyword evidence="6 12" id="KW-0812">Transmembrane</keyword>
<dbReference type="InterPro" id="IPR003594">
    <property type="entry name" value="HATPase_dom"/>
</dbReference>
<dbReference type="SMART" id="SM00387">
    <property type="entry name" value="HATPase_c"/>
    <property type="match status" value="1"/>
</dbReference>
<dbReference type="Gene3D" id="3.30.565.10">
    <property type="entry name" value="Histidine kinase-like ATPase, C-terminal domain"/>
    <property type="match status" value="1"/>
</dbReference>
<reference evidence="15 16" key="2">
    <citation type="submission" date="2012-06" db="EMBL/GenBank/DDBJ databases">
        <authorList>
            <person name="Fiebig A."/>
        </authorList>
    </citation>
    <scope>NUCLEOTIDE SEQUENCE [LARGE SCALE GENOMIC DNA]</scope>
    <source>
        <strain evidence="15 16">DFL-43</strain>
    </source>
</reference>
<evidence type="ECO:0000256" key="3">
    <source>
        <dbReference type="ARBA" id="ARBA00012438"/>
    </source>
</evidence>
<name>A9D361_HOEPD</name>
<dbReference type="PROSITE" id="PS50109">
    <property type="entry name" value="HIS_KIN"/>
    <property type="match status" value="1"/>
</dbReference>
<dbReference type="Pfam" id="PF00512">
    <property type="entry name" value="HisKA"/>
    <property type="match status" value="1"/>
</dbReference>
<dbReference type="GO" id="GO:0000155">
    <property type="term" value="F:phosphorelay sensor kinase activity"/>
    <property type="evidence" value="ECO:0007669"/>
    <property type="project" value="InterPro"/>
</dbReference>
<dbReference type="PROSITE" id="PS50885">
    <property type="entry name" value="HAMP"/>
    <property type="match status" value="1"/>
</dbReference>
<protein>
    <recommendedName>
        <fullName evidence="3">histidine kinase</fullName>
        <ecNumber evidence="3">2.7.13.3</ecNumber>
    </recommendedName>
</protein>
<dbReference type="SUPFAM" id="SSF47384">
    <property type="entry name" value="Homodimeric domain of signal transducing histidine kinase"/>
    <property type="match status" value="1"/>
</dbReference>
<evidence type="ECO:0000256" key="1">
    <source>
        <dbReference type="ARBA" id="ARBA00000085"/>
    </source>
</evidence>
<dbReference type="PANTHER" id="PTHR45436">
    <property type="entry name" value="SENSOR HISTIDINE KINASE YKOH"/>
    <property type="match status" value="1"/>
</dbReference>
<dbReference type="eggNOG" id="COG2205">
    <property type="taxonomic scope" value="Bacteria"/>
</dbReference>
<feature type="domain" description="Histidine kinase" evidence="13">
    <location>
        <begin position="228"/>
        <end position="427"/>
    </location>
</feature>
<comment type="subcellular location">
    <subcellularLocation>
        <location evidence="2">Membrane</location>
    </subcellularLocation>
</comment>
<proteinExistence type="predicted"/>
<keyword evidence="4" id="KW-0597">Phosphoprotein</keyword>
<keyword evidence="9" id="KW-0902">Two-component regulatory system</keyword>
<keyword evidence="8 12" id="KW-1133">Transmembrane helix</keyword>
<evidence type="ECO:0000256" key="10">
    <source>
        <dbReference type="ARBA" id="ARBA00023136"/>
    </source>
</evidence>
<dbReference type="GO" id="GO:0005886">
    <property type="term" value="C:plasma membrane"/>
    <property type="evidence" value="ECO:0007669"/>
    <property type="project" value="TreeGrafter"/>
</dbReference>
<dbReference type="Pfam" id="PF02518">
    <property type="entry name" value="HATPase_c"/>
    <property type="match status" value="1"/>
</dbReference>